<keyword evidence="2" id="KW-1003">Cell membrane</keyword>
<dbReference type="GO" id="GO:0002250">
    <property type="term" value="P:adaptive immune response"/>
    <property type="evidence" value="ECO:0007669"/>
    <property type="project" value="UniProtKB-KW"/>
</dbReference>
<evidence type="ECO:0000256" key="7">
    <source>
        <dbReference type="ARBA" id="ARBA00023170"/>
    </source>
</evidence>
<dbReference type="InterPro" id="IPR013783">
    <property type="entry name" value="Ig-like_fold"/>
</dbReference>
<proteinExistence type="predicted"/>
<feature type="domain" description="Ig-like" evidence="11">
    <location>
        <begin position="57"/>
        <end position="144"/>
    </location>
</feature>
<dbReference type="InterPro" id="IPR051896">
    <property type="entry name" value="TCR_alpha_variable"/>
</dbReference>
<comment type="subcellular location">
    <subcellularLocation>
        <location evidence="1">Cell membrane</location>
    </subcellularLocation>
</comment>
<keyword evidence="10" id="KW-0391">Immunity</keyword>
<evidence type="ECO:0000256" key="8">
    <source>
        <dbReference type="ARBA" id="ARBA00023180"/>
    </source>
</evidence>
<dbReference type="AlphaFoldDB" id="A0A5F8A3N6"/>
<dbReference type="Pfam" id="PF07686">
    <property type="entry name" value="V-set"/>
    <property type="match status" value="1"/>
</dbReference>
<evidence type="ECO:0000256" key="2">
    <source>
        <dbReference type="ARBA" id="ARBA00022475"/>
    </source>
</evidence>
<evidence type="ECO:0000313" key="13">
    <source>
        <dbReference type="Proteomes" id="UP000006718"/>
    </source>
</evidence>
<dbReference type="GO" id="GO:0009617">
    <property type="term" value="P:response to bacterium"/>
    <property type="evidence" value="ECO:0000318"/>
    <property type="project" value="GO_Central"/>
</dbReference>
<dbReference type="GO" id="GO:0042101">
    <property type="term" value="C:T cell receptor complex"/>
    <property type="evidence" value="ECO:0007669"/>
    <property type="project" value="UniProtKB-KW"/>
</dbReference>
<dbReference type="PANTHER" id="PTHR19339">
    <property type="entry name" value="T CELL RECEPTOR ALPHA VARIABLE 39"/>
    <property type="match status" value="1"/>
</dbReference>
<evidence type="ECO:0000256" key="9">
    <source>
        <dbReference type="ARBA" id="ARBA00038651"/>
    </source>
</evidence>
<keyword evidence="8" id="KW-0325">Glycoprotein</keyword>
<evidence type="ECO:0000256" key="6">
    <source>
        <dbReference type="ARBA" id="ARBA00023157"/>
    </source>
</evidence>
<reference evidence="12" key="3">
    <citation type="submission" date="2025-08" db="UniProtKB">
        <authorList>
            <consortium name="Ensembl"/>
        </authorList>
    </citation>
    <scope>IDENTIFICATION</scope>
    <source>
        <strain evidence="12">17573</strain>
    </source>
</reference>
<protein>
    <recommendedName>
        <fullName evidence="11">Ig-like domain-containing protein</fullName>
    </recommendedName>
</protein>
<dbReference type="VEuPathDB" id="HostDB:ENSMMUG00000060689"/>
<dbReference type="InterPro" id="IPR013106">
    <property type="entry name" value="Ig_V-set"/>
</dbReference>
<dbReference type="InterPro" id="IPR003599">
    <property type="entry name" value="Ig_sub"/>
</dbReference>
<keyword evidence="13" id="KW-1185">Reference proteome</keyword>
<dbReference type="SUPFAM" id="SSF48726">
    <property type="entry name" value="Immunoglobulin"/>
    <property type="match status" value="1"/>
</dbReference>
<evidence type="ECO:0000256" key="5">
    <source>
        <dbReference type="ARBA" id="ARBA00023136"/>
    </source>
</evidence>
<comment type="subunit">
    <text evidence="9">Alpha-beta TR is a heterodimer composed of an alpha and beta chain; disulfide-linked. The alpha-beta TR is associated with the transmembrane signaling CD3 coreceptor proteins to form the TR-CD3 (TcR or TCR). The assembly of alpha-beta TR heterodimers with CD3 occurs in the endoplasmic reticulum where a single alpha-beta TR heterodimer associates with one CD3D-CD3E heterodimer, one CD3G-CD3E heterodimer and one CD247 homodimer forming a stable octameric structure. CD3D-CD3E and CD3G-CD3E heterodimers preferentially associate with TR alpha and TR beta chains, respectively. The association of the CD247 homodimer is the last step of TcR assembly in the endoplasmic reticulum and is required for transport to the cell surface.</text>
</comment>
<reference evidence="12" key="2">
    <citation type="submission" date="2019-01" db="EMBL/GenBank/DDBJ databases">
        <authorList>
            <person name="Graves T."/>
            <person name="Eichler E.E."/>
            <person name="Wilson R.K."/>
        </authorList>
    </citation>
    <scope>NUCLEOTIDE SEQUENCE [LARGE SCALE GENOMIC DNA]</scope>
    <source>
        <strain evidence="12">17573</strain>
    </source>
</reference>
<evidence type="ECO:0000259" key="11">
    <source>
        <dbReference type="PROSITE" id="PS50835"/>
    </source>
</evidence>
<evidence type="ECO:0000256" key="3">
    <source>
        <dbReference type="ARBA" id="ARBA00022729"/>
    </source>
</evidence>
<evidence type="ECO:0000256" key="10">
    <source>
        <dbReference type="ARBA" id="ARBA00043266"/>
    </source>
</evidence>
<dbReference type="FunCoup" id="A0A5F8A3N6">
    <property type="interactions" value="186"/>
</dbReference>
<gene>
    <name evidence="12" type="primary">LOC106996262</name>
</gene>
<reference evidence="13" key="1">
    <citation type="journal article" date="2007" name="Science">
        <title>Evolutionary and biomedical insights from the rhesus macaque genome.</title>
        <authorList>
            <person name="Gibbs R.A."/>
            <person name="Rogers J."/>
            <person name="Katze M.G."/>
            <person name="Bumgarner R."/>
            <person name="Weinstock G.M."/>
            <person name="Mardis E.R."/>
            <person name="Remington K.A."/>
            <person name="Strausberg R.L."/>
            <person name="Venter J.C."/>
            <person name="Wilson R.K."/>
            <person name="Batzer M.A."/>
            <person name="Bustamante C.D."/>
            <person name="Eichler E.E."/>
            <person name="Hahn M.W."/>
            <person name="Hardison R.C."/>
            <person name="Makova K.D."/>
            <person name="Miller W."/>
            <person name="Milosavljevic A."/>
            <person name="Palermo R.E."/>
            <person name="Siepel A."/>
            <person name="Sikela J.M."/>
            <person name="Attaway T."/>
            <person name="Bell S."/>
            <person name="Bernard K.E."/>
            <person name="Buhay C.J."/>
            <person name="Chandrabose M.N."/>
            <person name="Dao M."/>
            <person name="Davis C."/>
            <person name="Delehaunty K.D."/>
            <person name="Ding Y."/>
            <person name="Dinh H.H."/>
            <person name="Dugan-Rocha S."/>
            <person name="Fulton L.A."/>
            <person name="Gabisi R.A."/>
            <person name="Garner T.T."/>
            <person name="Godfrey J."/>
            <person name="Hawes A.C."/>
            <person name="Hernandez J."/>
            <person name="Hines S."/>
            <person name="Holder M."/>
            <person name="Hume J."/>
            <person name="Jhangiani S.N."/>
            <person name="Joshi V."/>
            <person name="Khan Z.M."/>
            <person name="Kirkness E.F."/>
            <person name="Cree A."/>
            <person name="Fowler R.G."/>
            <person name="Lee S."/>
            <person name="Lewis L.R."/>
            <person name="Li Z."/>
            <person name="Liu Y.-S."/>
            <person name="Moore S.M."/>
            <person name="Muzny D."/>
            <person name="Nazareth L.V."/>
            <person name="Ngo D.N."/>
            <person name="Okwuonu G.O."/>
            <person name="Pai G."/>
            <person name="Parker D."/>
            <person name="Paul H.A."/>
            <person name="Pfannkoch C."/>
            <person name="Pohl C.S."/>
            <person name="Rogers Y.-H.C."/>
            <person name="Ruiz S.J."/>
            <person name="Sabo A."/>
            <person name="Santibanez J."/>
            <person name="Schneider B.W."/>
            <person name="Smith S.M."/>
            <person name="Sodergren E."/>
            <person name="Svatek A.F."/>
            <person name="Utterback T.R."/>
            <person name="Vattathil S."/>
            <person name="Warren W."/>
            <person name="White C.S."/>
            <person name="Chinwalla A.T."/>
            <person name="Feng Y."/>
            <person name="Halpern A.L."/>
            <person name="Hillier L.W."/>
            <person name="Huang X."/>
            <person name="Minx P."/>
            <person name="Nelson J.O."/>
            <person name="Pepin K.H."/>
            <person name="Qin X."/>
            <person name="Sutton G.G."/>
            <person name="Venter E."/>
            <person name="Walenz B.P."/>
            <person name="Wallis J.W."/>
            <person name="Worley K.C."/>
            <person name="Yang S.-P."/>
            <person name="Jones S.M."/>
            <person name="Marra M.A."/>
            <person name="Rocchi M."/>
            <person name="Schein J.E."/>
            <person name="Baertsch R."/>
            <person name="Clarke L."/>
            <person name="Csuros M."/>
            <person name="Glasscock J."/>
            <person name="Harris R.A."/>
            <person name="Havlak P."/>
            <person name="Jackson A.R."/>
            <person name="Jiang H."/>
            <person name="Liu Y."/>
            <person name="Messina D.N."/>
            <person name="Shen Y."/>
            <person name="Song H.X.-Z."/>
            <person name="Wylie T."/>
            <person name="Zhang L."/>
            <person name="Birney E."/>
            <person name="Han K."/>
            <person name="Konkel M.K."/>
            <person name="Lee J."/>
            <person name="Smit A.F.A."/>
            <person name="Ullmer B."/>
            <person name="Wang H."/>
            <person name="Xing J."/>
            <person name="Burhans R."/>
            <person name="Cheng Z."/>
            <person name="Karro J.E."/>
            <person name="Ma J."/>
            <person name="Raney B."/>
            <person name="She X."/>
            <person name="Cox M.J."/>
            <person name="Demuth J.P."/>
            <person name="Dumas L.J."/>
            <person name="Han S.-G."/>
            <person name="Hopkins J."/>
            <person name="Karimpour-Fard A."/>
            <person name="Kim Y.H."/>
            <person name="Pollack J.R."/>
            <person name="Vinar T."/>
            <person name="Addo-Quaye C."/>
            <person name="Degenhardt J."/>
            <person name="Denby A."/>
            <person name="Hubisz M.J."/>
            <person name="Indap A."/>
            <person name="Kosiol C."/>
            <person name="Lahn B.T."/>
            <person name="Lawson H.A."/>
            <person name="Marklein A."/>
            <person name="Nielsen R."/>
            <person name="Vallender E.J."/>
            <person name="Clark A.G."/>
            <person name="Ferguson B."/>
            <person name="Hernandez R.D."/>
            <person name="Hirani K."/>
            <person name="Kehrer-Sawatzki H."/>
            <person name="Kolb J."/>
            <person name="Patil S."/>
            <person name="Pu L.-L."/>
            <person name="Ren Y."/>
            <person name="Smith D.G."/>
            <person name="Wheeler D.A."/>
            <person name="Schenck I."/>
            <person name="Ball E.V."/>
            <person name="Chen R."/>
            <person name="Cooper D.N."/>
            <person name="Giardine B."/>
            <person name="Hsu F."/>
            <person name="Kent W.J."/>
            <person name="Lesk A."/>
            <person name="Nelson D.L."/>
            <person name="O'brien W.E."/>
            <person name="Pruefer K."/>
            <person name="Stenson P.D."/>
            <person name="Wallace J.C."/>
            <person name="Ke H."/>
            <person name="Liu X.-M."/>
            <person name="Wang P."/>
            <person name="Xiang A.P."/>
            <person name="Yang F."/>
            <person name="Barber G.P."/>
            <person name="Haussler D."/>
            <person name="Karolchik D."/>
            <person name="Kern A.D."/>
            <person name="Kuhn R.M."/>
            <person name="Smith K.E."/>
            <person name="Zwieg A.S."/>
        </authorList>
    </citation>
    <scope>NUCLEOTIDE SEQUENCE [LARGE SCALE GENOMIC DNA]</scope>
    <source>
        <strain evidence="13">17573</strain>
    </source>
</reference>
<keyword evidence="5" id="KW-0472">Membrane</keyword>
<sequence length="219" mass="24984">MHTSAFQNRPQLFLLIWKKLIPGNPFRSSWMKRKEGEMLLITSVLVLWMQLSQVNGQQIMQIPQYQHVQEGEDFTTYCNSSTTLSNIQWYKQRPGGHPVFLITLVKSGEVKKQKRLTFQFGEAKKNSSLHITATQTTDVGTYFCAGHSAPQAPAACVQILPWVFRSRSSYSPQRAGARESQSHNVCEDMEQLLPTAAGMHIENHSFKTWKRLAVLFPKT</sequence>
<dbReference type="InParanoid" id="A0A5F8A3N6"/>
<keyword evidence="4" id="KW-1064">Adaptive immunity</keyword>
<evidence type="ECO:0000313" key="12">
    <source>
        <dbReference type="Ensembl" id="ENSMMUP00000072548.1"/>
    </source>
</evidence>
<keyword evidence="6" id="KW-1015">Disulfide bond</keyword>
<dbReference type="GeneTree" id="ENSGT00900000140957"/>
<dbReference type="PANTHER" id="PTHR19339:SF2">
    <property type="entry name" value="T CELL RECEPTOR ALPHA VARIABLE 22"/>
    <property type="match status" value="1"/>
</dbReference>
<dbReference type="Proteomes" id="UP000006718">
    <property type="component" value="Chromosome 7"/>
</dbReference>
<keyword evidence="7" id="KW-0675">Receptor</keyword>
<dbReference type="SMR" id="A0A5F8A3N6"/>
<keyword evidence="10" id="KW-1279">T cell receptor</keyword>
<dbReference type="SMART" id="SM00409">
    <property type="entry name" value="IG"/>
    <property type="match status" value="1"/>
</dbReference>
<dbReference type="Gene3D" id="2.60.40.10">
    <property type="entry name" value="Immunoglobulins"/>
    <property type="match status" value="1"/>
</dbReference>
<evidence type="ECO:0000256" key="1">
    <source>
        <dbReference type="ARBA" id="ARBA00004236"/>
    </source>
</evidence>
<dbReference type="InterPro" id="IPR007110">
    <property type="entry name" value="Ig-like_dom"/>
</dbReference>
<evidence type="ECO:0000256" key="4">
    <source>
        <dbReference type="ARBA" id="ARBA00023130"/>
    </source>
</evidence>
<dbReference type="Bgee" id="ENSMMUG00000060689">
    <property type="expression patterns" value="Expressed in heart"/>
</dbReference>
<accession>A0A5F8A3N6</accession>
<dbReference type="SMART" id="SM00406">
    <property type="entry name" value="IGv"/>
    <property type="match status" value="1"/>
</dbReference>
<name>A0A5F8A3N6_MACMU</name>
<reference evidence="12" key="4">
    <citation type="submission" date="2025-09" db="UniProtKB">
        <authorList>
            <consortium name="Ensembl"/>
        </authorList>
    </citation>
    <scope>IDENTIFICATION</scope>
    <source>
        <strain evidence="12">17573</strain>
    </source>
</reference>
<keyword evidence="3" id="KW-0732">Signal</keyword>
<organism evidence="12 13">
    <name type="scientific">Macaca mulatta</name>
    <name type="common">Rhesus macaque</name>
    <dbReference type="NCBI Taxonomy" id="9544"/>
    <lineage>
        <taxon>Eukaryota</taxon>
        <taxon>Metazoa</taxon>
        <taxon>Chordata</taxon>
        <taxon>Craniata</taxon>
        <taxon>Vertebrata</taxon>
        <taxon>Euteleostomi</taxon>
        <taxon>Mammalia</taxon>
        <taxon>Eutheria</taxon>
        <taxon>Euarchontoglires</taxon>
        <taxon>Primates</taxon>
        <taxon>Haplorrhini</taxon>
        <taxon>Catarrhini</taxon>
        <taxon>Cercopithecidae</taxon>
        <taxon>Cercopithecinae</taxon>
        <taxon>Macaca</taxon>
    </lineage>
</organism>
<dbReference type="InterPro" id="IPR036179">
    <property type="entry name" value="Ig-like_dom_sf"/>
</dbReference>
<dbReference type="PROSITE" id="PS50835">
    <property type="entry name" value="IG_LIKE"/>
    <property type="match status" value="1"/>
</dbReference>
<dbReference type="Ensembl" id="ENSMMUT00000093909.1">
    <property type="protein sequence ID" value="ENSMMUP00000072548.1"/>
    <property type="gene ID" value="ENSMMUG00000060689.1"/>
</dbReference>